<reference evidence="3 4" key="1">
    <citation type="journal article" date="2017" name="PLoS Biol.">
        <title>The sea cucumber genome provides insights into morphological evolution and visceral regeneration.</title>
        <authorList>
            <person name="Zhang X."/>
            <person name="Sun L."/>
            <person name="Yuan J."/>
            <person name="Sun Y."/>
            <person name="Gao Y."/>
            <person name="Zhang L."/>
            <person name="Li S."/>
            <person name="Dai H."/>
            <person name="Hamel J.F."/>
            <person name="Liu C."/>
            <person name="Yu Y."/>
            <person name="Liu S."/>
            <person name="Lin W."/>
            <person name="Guo K."/>
            <person name="Jin S."/>
            <person name="Xu P."/>
            <person name="Storey K.B."/>
            <person name="Huan P."/>
            <person name="Zhang T."/>
            <person name="Zhou Y."/>
            <person name="Zhang J."/>
            <person name="Lin C."/>
            <person name="Li X."/>
            <person name="Xing L."/>
            <person name="Huo D."/>
            <person name="Sun M."/>
            <person name="Wang L."/>
            <person name="Mercier A."/>
            <person name="Li F."/>
            <person name="Yang H."/>
            <person name="Xiang J."/>
        </authorList>
    </citation>
    <scope>NUCLEOTIDE SEQUENCE [LARGE SCALE GENOMIC DNA]</scope>
    <source>
        <strain evidence="3">Shaxun</strain>
        <tissue evidence="3">Muscle</tissue>
    </source>
</reference>
<protein>
    <recommendedName>
        <fullName evidence="2">Serine aminopeptidase S33 domain-containing protein</fullName>
    </recommendedName>
</protein>
<evidence type="ECO:0000259" key="2">
    <source>
        <dbReference type="Pfam" id="PF12146"/>
    </source>
</evidence>
<dbReference type="PANTHER" id="PTHR11614">
    <property type="entry name" value="PHOSPHOLIPASE-RELATED"/>
    <property type="match status" value="1"/>
</dbReference>
<feature type="domain" description="Serine aminopeptidase S33" evidence="2">
    <location>
        <begin position="6"/>
        <end position="170"/>
    </location>
</feature>
<proteinExistence type="predicted"/>
<evidence type="ECO:0000313" key="4">
    <source>
        <dbReference type="Proteomes" id="UP000230750"/>
    </source>
</evidence>
<dbReference type="OrthoDB" id="2498029at2759"/>
<dbReference type="AlphaFoldDB" id="A0A2G8KAU9"/>
<dbReference type="Pfam" id="PF12146">
    <property type="entry name" value="Hydrolase_4"/>
    <property type="match status" value="1"/>
</dbReference>
<dbReference type="EMBL" id="MRZV01000732">
    <property type="protein sequence ID" value="PIK45138.1"/>
    <property type="molecule type" value="Genomic_DNA"/>
</dbReference>
<dbReference type="InterPro" id="IPR022742">
    <property type="entry name" value="Hydrolase_4"/>
</dbReference>
<evidence type="ECO:0000256" key="1">
    <source>
        <dbReference type="SAM" id="MobiDB-lite"/>
    </source>
</evidence>
<accession>A0A2G8KAU9</accession>
<dbReference type="Proteomes" id="UP000230750">
    <property type="component" value="Unassembled WGS sequence"/>
</dbReference>
<feature type="compositionally biased region" description="Basic and acidic residues" evidence="1">
    <location>
        <begin position="194"/>
        <end position="209"/>
    </location>
</feature>
<dbReference type="STRING" id="307972.A0A2G8KAU9"/>
<dbReference type="InterPro" id="IPR051044">
    <property type="entry name" value="MAG_DAG_Lipase"/>
</dbReference>
<dbReference type="InterPro" id="IPR029058">
    <property type="entry name" value="AB_hydrolase_fold"/>
</dbReference>
<dbReference type="SUPFAM" id="SSF53474">
    <property type="entry name" value="alpha/beta-Hydrolases"/>
    <property type="match status" value="1"/>
</dbReference>
<sequence length="215" mass="24042">MKGETSQPLPLFVVSHSMGGLINIMMANERPKEFINLLISPCLGFNPKDATPLKISGAKLLSWCWYHKQLPKISSSLISRDPAVAKDYDEDPLVFHGGPKVGFVVKMHNCIQAVLQAASSVEWPYFLLHGDADQICDVGGSRTFHNSAKSKDKTLKVYEGYYHELDKEPEEYAKVILDDMREWLSSRLNGTETGDGKPEADESDVKVEEQNAQEE</sequence>
<gene>
    <name evidence="3" type="ORF">BSL78_17998</name>
</gene>
<feature type="region of interest" description="Disordered" evidence="1">
    <location>
        <begin position="187"/>
        <end position="215"/>
    </location>
</feature>
<name>A0A2G8KAU9_STIJA</name>
<keyword evidence="4" id="KW-1185">Reference proteome</keyword>
<dbReference type="Gene3D" id="3.40.50.1820">
    <property type="entry name" value="alpha/beta hydrolase"/>
    <property type="match status" value="1"/>
</dbReference>
<evidence type="ECO:0000313" key="3">
    <source>
        <dbReference type="EMBL" id="PIK45138.1"/>
    </source>
</evidence>
<comment type="caution">
    <text evidence="3">The sequence shown here is derived from an EMBL/GenBank/DDBJ whole genome shotgun (WGS) entry which is preliminary data.</text>
</comment>
<organism evidence="3 4">
    <name type="scientific">Stichopus japonicus</name>
    <name type="common">Sea cucumber</name>
    <dbReference type="NCBI Taxonomy" id="307972"/>
    <lineage>
        <taxon>Eukaryota</taxon>
        <taxon>Metazoa</taxon>
        <taxon>Echinodermata</taxon>
        <taxon>Eleutherozoa</taxon>
        <taxon>Echinozoa</taxon>
        <taxon>Holothuroidea</taxon>
        <taxon>Aspidochirotacea</taxon>
        <taxon>Aspidochirotida</taxon>
        <taxon>Stichopodidae</taxon>
        <taxon>Apostichopus</taxon>
    </lineage>
</organism>